<keyword evidence="6" id="KW-0282">Flagellum</keyword>
<organism evidence="6 7">
    <name type="scientific">Lacrimispora amygdalina</name>
    <dbReference type="NCBI Taxonomy" id="253257"/>
    <lineage>
        <taxon>Bacteria</taxon>
        <taxon>Bacillati</taxon>
        <taxon>Bacillota</taxon>
        <taxon>Clostridia</taxon>
        <taxon>Lachnospirales</taxon>
        <taxon>Lachnospiraceae</taxon>
        <taxon>Lacrimispora</taxon>
    </lineage>
</organism>
<dbReference type="Pfam" id="PF00669">
    <property type="entry name" value="Flagellin_N"/>
    <property type="match status" value="1"/>
</dbReference>
<keyword evidence="3" id="KW-0964">Secreted</keyword>
<comment type="similarity">
    <text evidence="1 3">Belongs to the bacterial flagellin family.</text>
</comment>
<dbReference type="SUPFAM" id="SSF64518">
    <property type="entry name" value="Phase 1 flagellin"/>
    <property type="match status" value="1"/>
</dbReference>
<evidence type="ECO:0000256" key="2">
    <source>
        <dbReference type="ARBA" id="ARBA00023143"/>
    </source>
</evidence>
<proteinExistence type="inferred from homology"/>
<evidence type="ECO:0000259" key="5">
    <source>
        <dbReference type="Pfam" id="PF00700"/>
    </source>
</evidence>
<reference evidence="6 7" key="1">
    <citation type="journal article" date="2024" name="Int. J. Syst. Evol. Microbiol.">
        <title>Lacrimispora brassicae sp. nov. isolated from fermented cabbage, and proposal of Clostridium indicum Gundawar et al. 2019 and Clostridium methoxybenzovorans Mechichi et al. 1999 as heterotypic synonyms of Lacrimispora amygdalina (Parshina et al. 2003) Haas and Blanchard 2020 and Lacrimispora indolis (McClung and McCoy 1957) Haas and Blanchard 2020, respectively.</title>
        <authorList>
            <person name="Kobayashi H."/>
            <person name="Tanizawa Y."/>
            <person name="Sakamoto M."/>
            <person name="Ohkuma M."/>
            <person name="Tohno M."/>
        </authorList>
    </citation>
    <scope>NUCLEOTIDE SEQUENCE [LARGE SCALE GENOMIC DNA]</scope>
    <source>
        <strain evidence="6 7">DSM 12857</strain>
    </source>
</reference>
<evidence type="ECO:0000313" key="6">
    <source>
        <dbReference type="EMBL" id="GLB29140.1"/>
    </source>
</evidence>
<name>A0ABQ5M2G4_9FIRM</name>
<dbReference type="InterPro" id="IPR046358">
    <property type="entry name" value="Flagellin_C"/>
</dbReference>
<dbReference type="EMBL" id="BRPJ01000019">
    <property type="protein sequence ID" value="GLB29140.1"/>
    <property type="molecule type" value="Genomic_DNA"/>
</dbReference>
<keyword evidence="2 3" id="KW-0975">Bacterial flagellum</keyword>
<dbReference type="PANTHER" id="PTHR42792:SF1">
    <property type="entry name" value="FLAGELLAR HOOK-ASSOCIATED PROTEIN 3"/>
    <property type="match status" value="1"/>
</dbReference>
<comment type="caution">
    <text evidence="6">The sequence shown here is derived from an EMBL/GenBank/DDBJ whole genome shotgun (WGS) entry which is preliminary data.</text>
</comment>
<keyword evidence="6" id="KW-0966">Cell projection</keyword>
<gene>
    <name evidence="6" type="primary">flgL</name>
    <name evidence="6" type="ORF">LAD12857_10630</name>
</gene>
<comment type="subcellular location">
    <subcellularLocation>
        <location evidence="3">Secreted</location>
    </subcellularLocation>
    <subcellularLocation>
        <location evidence="3">Bacterial flagellum</location>
    </subcellularLocation>
</comment>
<feature type="domain" description="Flagellin N-terminal" evidence="4">
    <location>
        <begin position="3"/>
        <end position="140"/>
    </location>
</feature>
<dbReference type="Gene3D" id="1.20.1330.10">
    <property type="entry name" value="f41 fragment of flagellin, N-terminal domain"/>
    <property type="match status" value="1"/>
</dbReference>
<protein>
    <recommendedName>
        <fullName evidence="3">Flagellin</fullName>
    </recommendedName>
</protein>
<evidence type="ECO:0000313" key="7">
    <source>
        <dbReference type="Proteomes" id="UP001419084"/>
    </source>
</evidence>
<dbReference type="InterPro" id="IPR001492">
    <property type="entry name" value="Flagellin"/>
</dbReference>
<dbReference type="Proteomes" id="UP001419084">
    <property type="component" value="Unassembled WGS sequence"/>
</dbReference>
<dbReference type="InterPro" id="IPR001029">
    <property type="entry name" value="Flagellin_N"/>
</dbReference>
<accession>A0ABQ5M2G4</accession>
<dbReference type="RefSeq" id="WP_346064773.1">
    <property type="nucleotide sequence ID" value="NZ_BRPJ01000019.1"/>
</dbReference>
<evidence type="ECO:0000256" key="1">
    <source>
        <dbReference type="ARBA" id="ARBA00005709"/>
    </source>
</evidence>
<keyword evidence="7" id="KW-1185">Reference proteome</keyword>
<sequence>MRITTNAILRDYKSNLSTSINNLNISRTHVMTQRSFNSTAEDPASAARASQLHRKYYKNQDNIKMLQDVQNRQDCQEDALRQVSDMVTNISKNYNLQALNGTNKTPEVRQSYASAIRQFQQSMVLSLNSSYEDTFLFAGSDGKNPPFNLTSEGTLTYRGVDINANMGSADYDKLKKMSNENLYVDLGMGLAMDDFDQVVSSSAFNMSLPGINAVGYGNDEKGMSNNLITIAGKLADTLEAETFDADQFGDLMNKFDLLGKNLMNQITELGVKSEFLTTTKDRLDNAEISIQEQMSSVEGVDMAEAISNYMWDQYAYNAALKVGTSILSPSFIDFMR</sequence>
<keyword evidence="6" id="KW-0969">Cilium</keyword>
<feature type="domain" description="Flagellin C-terminal" evidence="5">
    <location>
        <begin position="259"/>
        <end position="314"/>
    </location>
</feature>
<dbReference type="PANTHER" id="PTHR42792">
    <property type="entry name" value="FLAGELLIN"/>
    <property type="match status" value="1"/>
</dbReference>
<comment type="function">
    <text evidence="3">Flagellin is the subunit protein which polymerizes to form the filaments of bacterial flagella.</text>
</comment>
<evidence type="ECO:0000256" key="3">
    <source>
        <dbReference type="RuleBase" id="RU362073"/>
    </source>
</evidence>
<dbReference type="Pfam" id="PF00700">
    <property type="entry name" value="Flagellin_C"/>
    <property type="match status" value="1"/>
</dbReference>
<evidence type="ECO:0000259" key="4">
    <source>
        <dbReference type="Pfam" id="PF00669"/>
    </source>
</evidence>